<keyword evidence="3" id="KW-1185">Reference proteome</keyword>
<feature type="transmembrane region" description="Helical" evidence="1">
    <location>
        <begin position="69"/>
        <end position="89"/>
    </location>
</feature>
<proteinExistence type="predicted"/>
<keyword evidence="1" id="KW-1133">Transmembrane helix</keyword>
<accession>A0A223KW71</accession>
<dbReference type="KEGG" id="bcoh:BC6307_21730"/>
<dbReference type="EMBL" id="CP018866">
    <property type="protein sequence ID" value="AST93701.1"/>
    <property type="molecule type" value="Genomic_DNA"/>
</dbReference>
<reference evidence="2 3" key="1">
    <citation type="submission" date="2016-12" db="EMBL/GenBank/DDBJ databases">
        <title>The whole genome sequencing and assembly of Bacillus cohnii DSM 6307T strain.</title>
        <authorList>
            <person name="Lee Y.-J."/>
            <person name="Yi H."/>
            <person name="Bahn Y.-S."/>
            <person name="Kim J.F."/>
            <person name="Lee D.-W."/>
        </authorList>
    </citation>
    <scope>NUCLEOTIDE SEQUENCE [LARGE SCALE GENOMIC DNA]</scope>
    <source>
        <strain evidence="2 3">DSM 6307</strain>
    </source>
</reference>
<keyword evidence="1" id="KW-0812">Transmembrane</keyword>
<organism evidence="2 3">
    <name type="scientific">Sutcliffiella cohnii</name>
    <dbReference type="NCBI Taxonomy" id="33932"/>
    <lineage>
        <taxon>Bacteria</taxon>
        <taxon>Bacillati</taxon>
        <taxon>Bacillota</taxon>
        <taxon>Bacilli</taxon>
        <taxon>Bacillales</taxon>
        <taxon>Bacillaceae</taxon>
        <taxon>Sutcliffiella</taxon>
    </lineage>
</organism>
<sequence length="96" mass="10850">MKSFLINGNAIVCGLFMLLVAFFFAGGAISENYTDKTYVAPQFFLLIPVWLVAAFFVLMYFYKNKIENNSYVAIVALNFLLWAMIPVGIKLSAMFL</sequence>
<dbReference type="AlphaFoldDB" id="A0A223KW71"/>
<protein>
    <submittedName>
        <fullName evidence="2">Uncharacterized protein</fullName>
    </submittedName>
</protein>
<keyword evidence="1" id="KW-0472">Membrane</keyword>
<gene>
    <name evidence="2" type="ORF">BC6307_21730</name>
</gene>
<evidence type="ECO:0000313" key="3">
    <source>
        <dbReference type="Proteomes" id="UP000215224"/>
    </source>
</evidence>
<dbReference type="STRING" id="1314751.GCA_001591425_04672"/>
<dbReference type="Proteomes" id="UP000215224">
    <property type="component" value="Chromosome"/>
</dbReference>
<evidence type="ECO:0000256" key="1">
    <source>
        <dbReference type="SAM" id="Phobius"/>
    </source>
</evidence>
<evidence type="ECO:0000313" key="2">
    <source>
        <dbReference type="EMBL" id="AST93701.1"/>
    </source>
</evidence>
<dbReference type="RefSeq" id="WP_066421147.1">
    <property type="nucleotide sequence ID" value="NZ_CP018866.1"/>
</dbReference>
<name>A0A223KW71_9BACI</name>
<feature type="transmembrane region" description="Helical" evidence="1">
    <location>
        <begin position="40"/>
        <end position="62"/>
    </location>
</feature>